<reference evidence="2 3" key="1">
    <citation type="journal article" date="2019" name="Int. J. Syst. Evol. Microbiol.">
        <title>The Global Catalogue of Microorganisms (GCM) 10K type strain sequencing project: providing services to taxonomists for standard genome sequencing and annotation.</title>
        <authorList>
            <consortium name="The Broad Institute Genomics Platform"/>
            <consortium name="The Broad Institute Genome Sequencing Center for Infectious Disease"/>
            <person name="Wu L."/>
            <person name="Ma J."/>
        </authorList>
    </citation>
    <scope>NUCLEOTIDE SEQUENCE [LARGE SCALE GENOMIC DNA]</scope>
    <source>
        <strain evidence="2 3">JCM 3146</strain>
    </source>
</reference>
<proteinExistence type="predicted"/>
<dbReference type="EMBL" id="BAAABM010000007">
    <property type="protein sequence ID" value="GAA0321608.1"/>
    <property type="molecule type" value="Genomic_DNA"/>
</dbReference>
<dbReference type="Proteomes" id="UP001501822">
    <property type="component" value="Unassembled WGS sequence"/>
</dbReference>
<organism evidence="2 3">
    <name type="scientific">Actinoallomurus spadix</name>
    <dbReference type="NCBI Taxonomy" id="79912"/>
    <lineage>
        <taxon>Bacteria</taxon>
        <taxon>Bacillati</taxon>
        <taxon>Actinomycetota</taxon>
        <taxon>Actinomycetes</taxon>
        <taxon>Streptosporangiales</taxon>
        <taxon>Thermomonosporaceae</taxon>
        <taxon>Actinoallomurus</taxon>
    </lineage>
</organism>
<evidence type="ECO:0000313" key="3">
    <source>
        <dbReference type="Proteomes" id="UP001501822"/>
    </source>
</evidence>
<sequence>MTARKMTFRKRRSAGKPGGTPALKERKPWYKGLSAWTKTAIVGPVAAAVLGAAILKIVGLADGGGSPASPKPDPHSPAVMINRLRMEHLPAEASMATATVVGAAEVDRLNKENGIIRGDAFDEAGDQRLRALGAANVGVATTTLAVTGNRKGGVRITDIRVLAQCQSPLTGTLFFAPTEGGAYTAKIGFNLDRPAPSAQNVTGGGDEGAPKFTGSYFLDHEYDLALGEPATFVLTATTTRYYCRYRYRFELLVNGKPATQIVPDHGEPLTITAPAYELSTARGAYTFSAYRALYISPMLTNGKATGWSAADPASYVF</sequence>
<evidence type="ECO:0000256" key="1">
    <source>
        <dbReference type="SAM" id="MobiDB-lite"/>
    </source>
</evidence>
<evidence type="ECO:0000313" key="2">
    <source>
        <dbReference type="EMBL" id="GAA0321608.1"/>
    </source>
</evidence>
<name>A0ABN0W021_9ACTN</name>
<keyword evidence="3" id="KW-1185">Reference proteome</keyword>
<accession>A0ABN0W021</accession>
<feature type="compositionally biased region" description="Basic residues" evidence="1">
    <location>
        <begin position="1"/>
        <end position="14"/>
    </location>
</feature>
<comment type="caution">
    <text evidence="2">The sequence shown here is derived from an EMBL/GenBank/DDBJ whole genome shotgun (WGS) entry which is preliminary data.</text>
</comment>
<protein>
    <submittedName>
        <fullName evidence="2">Uncharacterized protein</fullName>
    </submittedName>
</protein>
<feature type="region of interest" description="Disordered" evidence="1">
    <location>
        <begin position="1"/>
        <end position="24"/>
    </location>
</feature>
<gene>
    <name evidence="2" type="ORF">GCM10010151_09230</name>
</gene>